<dbReference type="NCBIfam" id="TIGR00112">
    <property type="entry name" value="proC"/>
    <property type="match status" value="1"/>
</dbReference>
<organism evidence="6">
    <name type="scientific">marine sediment metagenome</name>
    <dbReference type="NCBI Taxonomy" id="412755"/>
    <lineage>
        <taxon>unclassified sequences</taxon>
        <taxon>metagenomes</taxon>
        <taxon>ecological metagenomes</taxon>
    </lineage>
</organism>
<dbReference type="SUPFAM" id="SSF48179">
    <property type="entry name" value="6-phosphogluconate dehydrogenase C-terminal domain-like"/>
    <property type="match status" value="1"/>
</dbReference>
<dbReference type="Gene3D" id="1.10.3730.10">
    <property type="entry name" value="ProC C-terminal domain-like"/>
    <property type="match status" value="1"/>
</dbReference>
<protein>
    <recommendedName>
        <fullName evidence="7">Pyrroline-5-carboxylate reductase</fullName>
    </recommendedName>
</protein>
<dbReference type="SUPFAM" id="SSF51735">
    <property type="entry name" value="NAD(P)-binding Rossmann-fold domains"/>
    <property type="match status" value="1"/>
</dbReference>
<evidence type="ECO:0008006" key="7">
    <source>
        <dbReference type="Google" id="ProtNLM"/>
    </source>
</evidence>
<dbReference type="InterPro" id="IPR029036">
    <property type="entry name" value="P5CR_dimer"/>
</dbReference>
<feature type="domain" description="Pyrroline-5-carboxylate reductase dimerisation" evidence="5">
    <location>
        <begin position="118"/>
        <end position="222"/>
    </location>
</feature>
<dbReference type="EMBL" id="BARV01008306">
    <property type="protein sequence ID" value="GAI02851.1"/>
    <property type="molecule type" value="Genomic_DNA"/>
</dbReference>
<gene>
    <name evidence="6" type="ORF">S06H3_16736</name>
</gene>
<feature type="domain" description="Pyrroline-5-carboxylate reductase catalytic N-terminal" evidence="4">
    <location>
        <begin position="2"/>
        <end position="55"/>
    </location>
</feature>
<dbReference type="InterPro" id="IPR053790">
    <property type="entry name" value="P5CR-like_CS"/>
</dbReference>
<dbReference type="PROSITE" id="PS00521">
    <property type="entry name" value="P5CR"/>
    <property type="match status" value="1"/>
</dbReference>
<evidence type="ECO:0000256" key="3">
    <source>
        <dbReference type="ARBA" id="ARBA00023002"/>
    </source>
</evidence>
<dbReference type="InterPro" id="IPR000304">
    <property type="entry name" value="Pyrroline-COOH_reductase"/>
</dbReference>
<name>X1LAG5_9ZZZZ</name>
<dbReference type="PANTHER" id="PTHR11645:SF66">
    <property type="entry name" value="PYRROLINE-5-CARBOXYLATE REDUCTASE"/>
    <property type="match status" value="1"/>
</dbReference>
<keyword evidence="3" id="KW-0560">Oxidoreductase</keyword>
<dbReference type="Pfam" id="PF14748">
    <property type="entry name" value="P5CR_dimer"/>
    <property type="match status" value="1"/>
</dbReference>
<evidence type="ECO:0000313" key="6">
    <source>
        <dbReference type="EMBL" id="GAI02851.1"/>
    </source>
</evidence>
<keyword evidence="2" id="KW-0521">NADP</keyword>
<evidence type="ECO:0000256" key="2">
    <source>
        <dbReference type="ARBA" id="ARBA00022857"/>
    </source>
</evidence>
<dbReference type="HAMAP" id="MF_01925">
    <property type="entry name" value="P5C_reductase"/>
    <property type="match status" value="1"/>
</dbReference>
<dbReference type="PANTHER" id="PTHR11645">
    <property type="entry name" value="PYRROLINE-5-CARBOXYLATE REDUCTASE"/>
    <property type="match status" value="1"/>
</dbReference>
<reference evidence="6" key="1">
    <citation type="journal article" date="2014" name="Front. Microbiol.">
        <title>High frequency of phylogenetically diverse reductive dehalogenase-homologous genes in deep subseafloor sedimentary metagenomes.</title>
        <authorList>
            <person name="Kawai M."/>
            <person name="Futagami T."/>
            <person name="Toyoda A."/>
            <person name="Takaki Y."/>
            <person name="Nishi S."/>
            <person name="Hori S."/>
            <person name="Arai W."/>
            <person name="Tsubouchi T."/>
            <person name="Morono Y."/>
            <person name="Uchiyama I."/>
            <person name="Ito T."/>
            <person name="Fujiyama A."/>
            <person name="Inagaki F."/>
            <person name="Takami H."/>
        </authorList>
    </citation>
    <scope>NUCLEOTIDE SEQUENCE</scope>
    <source>
        <strain evidence="6">Expedition CK06-06</strain>
    </source>
</reference>
<dbReference type="Gene3D" id="3.40.50.720">
    <property type="entry name" value="NAD(P)-binding Rossmann-like Domain"/>
    <property type="match status" value="1"/>
</dbReference>
<dbReference type="GO" id="GO:0055129">
    <property type="term" value="P:L-proline biosynthetic process"/>
    <property type="evidence" value="ECO:0007669"/>
    <property type="project" value="TreeGrafter"/>
</dbReference>
<evidence type="ECO:0000256" key="1">
    <source>
        <dbReference type="ARBA" id="ARBA00005525"/>
    </source>
</evidence>
<comment type="similarity">
    <text evidence="1">Belongs to the pyrroline-5-carboxylate reductase family.</text>
</comment>
<comment type="caution">
    <text evidence="6">The sequence shown here is derived from an EMBL/GenBank/DDBJ whole genome shotgun (WGS) entry which is preliminary data.</text>
</comment>
<evidence type="ECO:0000259" key="4">
    <source>
        <dbReference type="Pfam" id="PF03807"/>
    </source>
</evidence>
<dbReference type="InterPro" id="IPR028939">
    <property type="entry name" value="P5C_Rdtase_cat_N"/>
</dbReference>
<sequence>LLSREYGVSTLADNRKAIEGADLIILAVKPQDLAQAMEEIKKPAPQQVVLSIIAGANLSTLQHGLKRPGIIRAMPNMPGQIGEGMTVWTATTEVSQKQREMAHSVLGALGEQIYVSDEKYLDMATALSGSGPAYVFLFIEALIDAGVHIGLPRNIAEKLVMQTIIGSTHTVQKTDKHPAELRSMVTSPGGTTAEALLQLEKGSFRSLLLEAVAAAYNKAKHLSVSSSSMGEG</sequence>
<dbReference type="GO" id="GO:0004735">
    <property type="term" value="F:pyrroline-5-carboxylate reductase activity"/>
    <property type="evidence" value="ECO:0007669"/>
    <property type="project" value="InterPro"/>
</dbReference>
<proteinExistence type="inferred from homology"/>
<dbReference type="PIRSF" id="PIRSF000193">
    <property type="entry name" value="Pyrrol-5-carb_rd"/>
    <property type="match status" value="1"/>
</dbReference>
<dbReference type="FunFam" id="1.10.3730.10:FF:000001">
    <property type="entry name" value="Pyrroline-5-carboxylate reductase"/>
    <property type="match status" value="1"/>
</dbReference>
<accession>X1LAG5</accession>
<dbReference type="InterPro" id="IPR008927">
    <property type="entry name" value="6-PGluconate_DH-like_C_sf"/>
</dbReference>
<feature type="non-terminal residue" evidence="6">
    <location>
        <position position="1"/>
    </location>
</feature>
<dbReference type="AlphaFoldDB" id="X1LAG5"/>
<dbReference type="InterPro" id="IPR036291">
    <property type="entry name" value="NAD(P)-bd_dom_sf"/>
</dbReference>
<dbReference type="Pfam" id="PF03807">
    <property type="entry name" value="F420_oxidored"/>
    <property type="match status" value="1"/>
</dbReference>
<evidence type="ECO:0000259" key="5">
    <source>
        <dbReference type="Pfam" id="PF14748"/>
    </source>
</evidence>